<dbReference type="OrthoDB" id="5514409at2"/>
<dbReference type="Proteomes" id="UP000294558">
    <property type="component" value="Unassembled WGS sequence"/>
</dbReference>
<gene>
    <name evidence="3" type="ORF">BDK89_2633</name>
</gene>
<feature type="compositionally biased region" description="Acidic residues" evidence="1">
    <location>
        <begin position="205"/>
        <end position="216"/>
    </location>
</feature>
<evidence type="ECO:0000313" key="4">
    <source>
        <dbReference type="Proteomes" id="UP000294558"/>
    </source>
</evidence>
<feature type="domain" description="Pvc16 N-terminal" evidence="2">
    <location>
        <begin position="5"/>
        <end position="181"/>
    </location>
</feature>
<feature type="compositionally biased region" description="Basic residues" evidence="1">
    <location>
        <begin position="233"/>
        <end position="243"/>
    </location>
</feature>
<comment type="caution">
    <text evidence="3">The sequence shown here is derived from an EMBL/GenBank/DDBJ whole genome shotgun (WGS) entry which is preliminary data.</text>
</comment>
<evidence type="ECO:0000313" key="3">
    <source>
        <dbReference type="EMBL" id="TDT17032.1"/>
    </source>
</evidence>
<name>A0A4R7I0I8_9ACTN</name>
<feature type="compositionally biased region" description="Basic and acidic residues" evidence="1">
    <location>
        <begin position="219"/>
        <end position="231"/>
    </location>
</feature>
<evidence type="ECO:0000259" key="2">
    <source>
        <dbReference type="Pfam" id="PF14065"/>
    </source>
</evidence>
<feature type="compositionally biased region" description="Basic and acidic residues" evidence="1">
    <location>
        <begin position="190"/>
        <end position="204"/>
    </location>
</feature>
<organism evidence="3 4">
    <name type="scientific">Ilumatobacter fluminis</name>
    <dbReference type="NCBI Taxonomy" id="467091"/>
    <lineage>
        <taxon>Bacteria</taxon>
        <taxon>Bacillati</taxon>
        <taxon>Actinomycetota</taxon>
        <taxon>Acidimicrobiia</taxon>
        <taxon>Acidimicrobiales</taxon>
        <taxon>Ilumatobacteraceae</taxon>
        <taxon>Ilumatobacter</taxon>
    </lineage>
</organism>
<sequence>MIHDLDESIRNLFERDVLNGSGVDLEFDAPTKEWVGQLNKPTIDIFLYDIREDLTRREVMFEDVRDEDGKVVDRRQPPRRFRFAYLVTAWTKRPEDEHRLLSSILACLVRNERLPPEILAGALADSERAIVTQVAMAIDDDRMYTNIWSALGGELKPAVNLVCIAPLDVSRVLPFGPPVTEEPRISVARPDTDDTETIRPRGRDEDDDRADDDTALPDETVRGGKEDEPGRVYRVHAMPRRER</sequence>
<dbReference type="AlphaFoldDB" id="A0A4R7I0I8"/>
<dbReference type="EMBL" id="SOAU01000001">
    <property type="protein sequence ID" value="TDT17032.1"/>
    <property type="molecule type" value="Genomic_DNA"/>
</dbReference>
<evidence type="ECO:0000256" key="1">
    <source>
        <dbReference type="SAM" id="MobiDB-lite"/>
    </source>
</evidence>
<dbReference type="InterPro" id="IPR025351">
    <property type="entry name" value="Pvc16_N"/>
</dbReference>
<feature type="region of interest" description="Disordered" evidence="1">
    <location>
        <begin position="179"/>
        <end position="243"/>
    </location>
</feature>
<keyword evidence="4" id="KW-1185">Reference proteome</keyword>
<accession>A0A4R7I0I8</accession>
<dbReference type="RefSeq" id="WP_133869346.1">
    <property type="nucleotide sequence ID" value="NZ_SOAU01000001.1"/>
</dbReference>
<dbReference type="Pfam" id="PF14065">
    <property type="entry name" value="Pvc16_N"/>
    <property type="match status" value="1"/>
</dbReference>
<reference evidence="3 4" key="1">
    <citation type="submission" date="2019-03" db="EMBL/GenBank/DDBJ databases">
        <title>Sequencing the genomes of 1000 actinobacteria strains.</title>
        <authorList>
            <person name="Klenk H.-P."/>
        </authorList>
    </citation>
    <scope>NUCLEOTIDE SEQUENCE [LARGE SCALE GENOMIC DNA]</scope>
    <source>
        <strain evidence="3 4">DSM 18936</strain>
    </source>
</reference>
<protein>
    <submittedName>
        <fullName evidence="3">Uncharacterized protein DUF4255</fullName>
    </submittedName>
</protein>
<proteinExistence type="predicted"/>